<keyword evidence="2" id="KW-0812">Transmembrane</keyword>
<evidence type="ECO:0000313" key="4">
    <source>
        <dbReference type="Proteomes" id="UP000550501"/>
    </source>
</evidence>
<name>A0A839Q3K7_MYCIR</name>
<reference evidence="3 4" key="1">
    <citation type="submission" date="2020-08" db="EMBL/GenBank/DDBJ databases">
        <title>The Agave Microbiome: Exploring the role of microbial communities in plant adaptations to desert environments.</title>
        <authorList>
            <person name="Partida-Martinez L.P."/>
        </authorList>
    </citation>
    <scope>NUCLEOTIDE SEQUENCE [LARGE SCALE GENOMIC DNA]</scope>
    <source>
        <strain evidence="3 4">AT2.18</strain>
    </source>
</reference>
<dbReference type="EMBL" id="JACHVU010000001">
    <property type="protein sequence ID" value="MBB2988945.1"/>
    <property type="molecule type" value="Genomic_DNA"/>
</dbReference>
<feature type="transmembrane region" description="Helical" evidence="2">
    <location>
        <begin position="18"/>
        <end position="38"/>
    </location>
</feature>
<feature type="region of interest" description="Disordered" evidence="1">
    <location>
        <begin position="43"/>
        <end position="75"/>
    </location>
</feature>
<dbReference type="Proteomes" id="UP000550501">
    <property type="component" value="Unassembled WGS sequence"/>
</dbReference>
<evidence type="ECO:0000313" key="3">
    <source>
        <dbReference type="EMBL" id="MBB2988945.1"/>
    </source>
</evidence>
<feature type="compositionally biased region" description="Low complexity" evidence="1">
    <location>
        <begin position="48"/>
        <end position="62"/>
    </location>
</feature>
<keyword evidence="4" id="KW-1185">Reference proteome</keyword>
<comment type="caution">
    <text evidence="3">The sequence shown here is derived from an EMBL/GenBank/DDBJ whole genome shotgun (WGS) entry which is preliminary data.</text>
</comment>
<organism evidence="3 4">
    <name type="scientific">Mycolicibacterium iranicum</name>
    <name type="common">Mycobacterium iranicum</name>
    <dbReference type="NCBI Taxonomy" id="912594"/>
    <lineage>
        <taxon>Bacteria</taxon>
        <taxon>Bacillati</taxon>
        <taxon>Actinomycetota</taxon>
        <taxon>Actinomycetes</taxon>
        <taxon>Mycobacteriales</taxon>
        <taxon>Mycobacteriaceae</taxon>
        <taxon>Mycolicibacterium</taxon>
    </lineage>
</organism>
<sequence length="346" mass="37380">MIPPPTGPRFRPSDRTKWILGSIAFVLVVAVTLAMSWVNRGDPQDAASTSVSDPVPSPSIRSAPVASADDEDPVSIVTDEPTCAEWEPIRGSLVTAMGNGWLARDPAVPATAWTQQQREQHHEVAAAMRLAADRAVALAESTPHRVMHELYSQAIAYWRAYAKNVDRYRPPDDHLARTAVNAAESINAICAAIDFGAAAARSPLLLPGPPPVPGVPPSDTGNPEKYIAGPSSFCTEWVAMVRQYADATRPWRERHDPNIPAGYWSPEQRKLADDTANTMQQNADRSQLLGLLSGNLVAADFAVLSAHYRRAYALALPSYGLPDTHLDNAALRLQALTNQACLAAQT</sequence>
<dbReference type="RefSeq" id="WP_183466223.1">
    <property type="nucleotide sequence ID" value="NZ_JACHVU010000001.1"/>
</dbReference>
<keyword evidence="2" id="KW-0472">Membrane</keyword>
<accession>A0A839Q3K7</accession>
<protein>
    <submittedName>
        <fullName evidence="3">Uncharacterized protein</fullName>
    </submittedName>
</protein>
<evidence type="ECO:0000256" key="2">
    <source>
        <dbReference type="SAM" id="Phobius"/>
    </source>
</evidence>
<dbReference type="AlphaFoldDB" id="A0A839Q3K7"/>
<keyword evidence="2" id="KW-1133">Transmembrane helix</keyword>
<gene>
    <name evidence="3" type="ORF">FHR72_000402</name>
</gene>
<proteinExistence type="predicted"/>
<evidence type="ECO:0000256" key="1">
    <source>
        <dbReference type="SAM" id="MobiDB-lite"/>
    </source>
</evidence>